<dbReference type="AlphaFoldDB" id="A0A371R4E2"/>
<feature type="transmembrane region" description="Helical" evidence="1">
    <location>
        <begin position="180"/>
        <end position="199"/>
    </location>
</feature>
<feature type="transmembrane region" description="Helical" evidence="1">
    <location>
        <begin position="6"/>
        <end position="21"/>
    </location>
</feature>
<dbReference type="EMBL" id="NMUF01000014">
    <property type="protein sequence ID" value="RFA98651.1"/>
    <property type="molecule type" value="Genomic_DNA"/>
</dbReference>
<sequence length="251" mass="27254">MIFIKEPLFFLFVYFLFFPLLRVGTRPYVYAIAGGAAAHMALMAGGNASSLPKSLAVAWPVNLIPLFLYAVVITSAAYLVFLRAGTKVDPGNALALGLGLYNYSYGLMIASAVYSLPRYSELAEPLLLSGLITFAGVEVFVLRAVASSTKSALKTWPVPAITFPAGWLSYWVLPPLSTDIYPRLILATAQAGSAALIVYAMFRNNLVAASLMGGLSSYKFWAFLFGGVMLYAVPEVLIHLYHPEVHAYLHL</sequence>
<feature type="transmembrane region" description="Helical" evidence="1">
    <location>
        <begin position="220"/>
        <end position="241"/>
    </location>
</feature>
<protein>
    <submittedName>
        <fullName evidence="3">ZIP family metal transporter</fullName>
    </submittedName>
</protein>
<gene>
    <name evidence="2" type="ORF">CGL51_09830</name>
    <name evidence="3" type="ORF">CGL52_06420</name>
</gene>
<organism evidence="3 4">
    <name type="scientific">Pyrobaculum aerophilum</name>
    <dbReference type="NCBI Taxonomy" id="13773"/>
    <lineage>
        <taxon>Archaea</taxon>
        <taxon>Thermoproteota</taxon>
        <taxon>Thermoprotei</taxon>
        <taxon>Thermoproteales</taxon>
        <taxon>Thermoproteaceae</taxon>
        <taxon>Pyrobaculum</taxon>
    </lineage>
</organism>
<dbReference type="Proteomes" id="UP000257123">
    <property type="component" value="Unassembled WGS sequence"/>
</dbReference>
<feature type="transmembrane region" description="Helical" evidence="1">
    <location>
        <begin position="57"/>
        <end position="81"/>
    </location>
</feature>
<evidence type="ECO:0000313" key="3">
    <source>
        <dbReference type="EMBL" id="RFA98651.1"/>
    </source>
</evidence>
<dbReference type="EMBL" id="NMUE01000035">
    <property type="protein sequence ID" value="RFA94536.1"/>
    <property type="molecule type" value="Genomic_DNA"/>
</dbReference>
<reference evidence="4 5" key="1">
    <citation type="submission" date="2017-07" db="EMBL/GenBank/DDBJ databases">
        <title>Draft genome sequence of aerobic hyperthermophilic archaea, Pyrobaculum aerophilum YKB31 and YKB32.</title>
        <authorList>
            <person name="Mochizuki T."/>
            <person name="Berliner A.J."/>
            <person name="Yoshida-Takashima Y."/>
            <person name="Takaki Y."/>
            <person name="Nunoura T."/>
            <person name="Takai K."/>
        </authorList>
    </citation>
    <scope>NUCLEOTIDE SEQUENCE [LARGE SCALE GENOMIC DNA]</scope>
    <source>
        <strain evidence="2 5">YKB31</strain>
        <strain evidence="3 4">YKB32</strain>
    </source>
</reference>
<keyword evidence="1" id="KW-0472">Membrane</keyword>
<dbReference type="Proteomes" id="UP000256877">
    <property type="component" value="Unassembled WGS sequence"/>
</dbReference>
<feature type="transmembrane region" description="Helical" evidence="1">
    <location>
        <begin position="28"/>
        <end position="45"/>
    </location>
</feature>
<keyword evidence="1" id="KW-0812">Transmembrane</keyword>
<accession>A0A371R4E2</accession>
<name>A0A371R4E2_9CREN</name>
<evidence type="ECO:0000313" key="4">
    <source>
        <dbReference type="Proteomes" id="UP000256877"/>
    </source>
</evidence>
<dbReference type="OrthoDB" id="28987at2157"/>
<evidence type="ECO:0000313" key="5">
    <source>
        <dbReference type="Proteomes" id="UP000257123"/>
    </source>
</evidence>
<evidence type="ECO:0000256" key="1">
    <source>
        <dbReference type="SAM" id="Phobius"/>
    </source>
</evidence>
<comment type="caution">
    <text evidence="3">The sequence shown here is derived from an EMBL/GenBank/DDBJ whole genome shotgun (WGS) entry which is preliminary data.</text>
</comment>
<feature type="transmembrane region" description="Helical" evidence="1">
    <location>
        <begin position="126"/>
        <end position="146"/>
    </location>
</feature>
<feature type="transmembrane region" description="Helical" evidence="1">
    <location>
        <begin position="93"/>
        <end position="114"/>
    </location>
</feature>
<keyword evidence="1" id="KW-1133">Transmembrane helix</keyword>
<proteinExistence type="predicted"/>
<evidence type="ECO:0000313" key="2">
    <source>
        <dbReference type="EMBL" id="RFA94536.1"/>
    </source>
</evidence>